<organism evidence="1 2">
    <name type="scientific">Amphibalanus amphitrite</name>
    <name type="common">Striped barnacle</name>
    <name type="synonym">Balanus amphitrite</name>
    <dbReference type="NCBI Taxonomy" id="1232801"/>
    <lineage>
        <taxon>Eukaryota</taxon>
        <taxon>Metazoa</taxon>
        <taxon>Ecdysozoa</taxon>
        <taxon>Arthropoda</taxon>
        <taxon>Crustacea</taxon>
        <taxon>Multicrustacea</taxon>
        <taxon>Cirripedia</taxon>
        <taxon>Thoracica</taxon>
        <taxon>Thoracicalcarea</taxon>
        <taxon>Balanomorpha</taxon>
        <taxon>Balanoidea</taxon>
        <taxon>Balanidae</taxon>
        <taxon>Amphibalaninae</taxon>
        <taxon>Amphibalanus</taxon>
    </lineage>
</organism>
<protein>
    <submittedName>
        <fullName evidence="1">Placenta growth factor</fullName>
    </submittedName>
</protein>
<keyword evidence="2" id="KW-1185">Reference proteome</keyword>
<dbReference type="InterPro" id="IPR029034">
    <property type="entry name" value="Cystine-knot_cytokine"/>
</dbReference>
<dbReference type="AlphaFoldDB" id="A0A6A4VWV4"/>
<gene>
    <name evidence="1" type="primary">Pgf</name>
    <name evidence="1" type="ORF">FJT64_004422</name>
</gene>
<dbReference type="Gene3D" id="2.10.90.10">
    <property type="entry name" value="Cystine-knot cytokines"/>
    <property type="match status" value="1"/>
</dbReference>
<evidence type="ECO:0000313" key="1">
    <source>
        <dbReference type="EMBL" id="KAF0298173.1"/>
    </source>
</evidence>
<dbReference type="PANTHER" id="PTHR21719">
    <property type="entry name" value="FI06402P-RELATED"/>
    <property type="match status" value="1"/>
</dbReference>
<dbReference type="SUPFAM" id="SSF57501">
    <property type="entry name" value="Cystine-knot cytokines"/>
    <property type="match status" value="1"/>
</dbReference>
<dbReference type="Proteomes" id="UP000440578">
    <property type="component" value="Unassembled WGS sequence"/>
</dbReference>
<dbReference type="EMBL" id="VIIS01001441">
    <property type="protein sequence ID" value="KAF0298173.1"/>
    <property type="molecule type" value="Genomic_DNA"/>
</dbReference>
<evidence type="ECO:0000313" key="2">
    <source>
        <dbReference type="Proteomes" id="UP000440578"/>
    </source>
</evidence>
<sequence>MPFFRQMQQLWEQLMRGTQSDQPQSKLPASALKHQLASRPGVNRLRKLGPKRAFAEFNMMADDASRGARDRDEMLTKMMLDVAKHSCSKPALELVSVAHEHPNPSVSYVPSSVLLARCSDRTGCCGDEVRSCASKTHVTIELPVLLIKAMCSVMPSCHRCQCTGEFAPRILPRGRCKCDCFVGNRKCKRIQRGRVHVSESDNR</sequence>
<accession>A0A6A4VWV4</accession>
<reference evidence="1 2" key="1">
    <citation type="submission" date="2019-07" db="EMBL/GenBank/DDBJ databases">
        <title>Draft genome assembly of a fouling barnacle, Amphibalanus amphitrite (Darwin, 1854): The first reference genome for Thecostraca.</title>
        <authorList>
            <person name="Kim W."/>
        </authorList>
    </citation>
    <scope>NUCLEOTIDE SEQUENCE [LARGE SCALE GENOMIC DNA]</scope>
    <source>
        <strain evidence="1">SNU_AA5</strain>
        <tissue evidence="1">Soma without cirri and trophi</tissue>
    </source>
</reference>
<dbReference type="OrthoDB" id="6370328at2759"/>
<proteinExistence type="predicted"/>
<name>A0A6A4VWV4_AMPAM</name>
<comment type="caution">
    <text evidence="1">The sequence shown here is derived from an EMBL/GenBank/DDBJ whole genome shotgun (WGS) entry which is preliminary data.</text>
</comment>
<dbReference type="PANTHER" id="PTHR21719:SF1">
    <property type="entry name" value="FI06402P-RELATED"/>
    <property type="match status" value="1"/>
</dbReference>